<dbReference type="SUPFAM" id="SSF47802">
    <property type="entry name" value="DNA polymerase beta, N-terminal domain-like"/>
    <property type="match status" value="1"/>
</dbReference>
<dbReference type="CDD" id="cd00141">
    <property type="entry name" value="NT_POLXc"/>
    <property type="match status" value="1"/>
</dbReference>
<comment type="cofactor">
    <cofactor evidence="1">
        <name>Mg(2+)</name>
        <dbReference type="ChEBI" id="CHEBI:18420"/>
    </cofactor>
</comment>
<evidence type="ECO:0000256" key="3">
    <source>
        <dbReference type="ARBA" id="ARBA00022634"/>
    </source>
</evidence>
<dbReference type="EC" id="2.7.7.7" evidence="2"/>
<dbReference type="GO" id="GO:0005829">
    <property type="term" value="C:cytosol"/>
    <property type="evidence" value="ECO:0007669"/>
    <property type="project" value="TreeGrafter"/>
</dbReference>
<dbReference type="Gene3D" id="3.20.20.140">
    <property type="entry name" value="Metal-dependent hydrolases"/>
    <property type="match status" value="1"/>
</dbReference>
<feature type="domain" description="Helix-hairpin-helix DNA-binding motif class 1" evidence="9">
    <location>
        <begin position="90"/>
        <end position="109"/>
    </location>
</feature>
<dbReference type="InterPro" id="IPR029398">
    <property type="entry name" value="PolB_thumb"/>
</dbReference>
<dbReference type="Gene3D" id="3.30.460.10">
    <property type="entry name" value="Beta Polymerase, domain 2"/>
    <property type="match status" value="1"/>
</dbReference>
<dbReference type="Pfam" id="PF14791">
    <property type="entry name" value="DNA_pol_B_thumb"/>
    <property type="match status" value="1"/>
</dbReference>
<evidence type="ECO:0000313" key="12">
    <source>
        <dbReference type="EMBL" id="PEJ34559.1"/>
    </source>
</evidence>
<evidence type="ECO:0000256" key="8">
    <source>
        <dbReference type="ARBA" id="ARBA00049244"/>
    </source>
</evidence>
<dbReference type="SUPFAM" id="SSF89550">
    <property type="entry name" value="PHP domain-like"/>
    <property type="match status" value="1"/>
</dbReference>
<dbReference type="Gene3D" id="1.10.150.110">
    <property type="entry name" value="DNA polymerase beta, N-terminal domain-like"/>
    <property type="match status" value="1"/>
</dbReference>
<dbReference type="InterPro" id="IPR037160">
    <property type="entry name" value="DNA_Pol_thumb_sf"/>
</dbReference>
<dbReference type="SMART" id="SM00483">
    <property type="entry name" value="POLXc"/>
    <property type="match status" value="1"/>
</dbReference>
<feature type="domain" description="Helix-hairpin-helix DNA-binding motif class 1" evidence="9">
    <location>
        <begin position="50"/>
        <end position="69"/>
    </location>
</feature>
<keyword evidence="12" id="KW-0540">Nuclease</keyword>
<evidence type="ECO:0000256" key="1">
    <source>
        <dbReference type="ARBA" id="ARBA00001946"/>
    </source>
</evidence>
<dbReference type="Proteomes" id="UP000220106">
    <property type="component" value="Unassembled WGS sequence"/>
</dbReference>
<dbReference type="InterPro" id="IPR003141">
    <property type="entry name" value="Pol/His_phosphatase_N"/>
</dbReference>
<dbReference type="NCBIfam" id="NF006375">
    <property type="entry name" value="PRK08609.1"/>
    <property type="match status" value="1"/>
</dbReference>
<proteinExistence type="predicted"/>
<evidence type="ECO:0000259" key="11">
    <source>
        <dbReference type="SMART" id="SM00483"/>
    </source>
</evidence>
<dbReference type="Pfam" id="PF02811">
    <property type="entry name" value="PHP"/>
    <property type="match status" value="1"/>
</dbReference>
<evidence type="ECO:0000259" key="9">
    <source>
        <dbReference type="SMART" id="SM00278"/>
    </source>
</evidence>
<protein>
    <recommendedName>
        <fullName evidence="2">DNA-directed DNA polymerase</fullName>
        <ecNumber evidence="2">2.7.7.7</ecNumber>
    </recommendedName>
</protein>
<dbReference type="SMART" id="SM00278">
    <property type="entry name" value="HhH1"/>
    <property type="match status" value="3"/>
</dbReference>
<dbReference type="GO" id="GO:0008270">
    <property type="term" value="F:zinc ion binding"/>
    <property type="evidence" value="ECO:0007669"/>
    <property type="project" value="TreeGrafter"/>
</dbReference>
<dbReference type="InterPro" id="IPR003583">
    <property type="entry name" value="Hlx-hairpin-Hlx_DNA-bd_motif"/>
</dbReference>
<dbReference type="PANTHER" id="PTHR36928:SF1">
    <property type="entry name" value="PHOSPHATASE YCDX-RELATED"/>
    <property type="match status" value="1"/>
</dbReference>
<dbReference type="InterPro" id="IPR010996">
    <property type="entry name" value="HHH_MUS81"/>
</dbReference>
<keyword evidence="5" id="KW-0548">Nucleotidyltransferase</keyword>
<dbReference type="EMBL" id="NUEQ01000014">
    <property type="protein sequence ID" value="PEJ34559.1"/>
    <property type="molecule type" value="Genomic_DNA"/>
</dbReference>
<keyword evidence="4" id="KW-0808">Transferase</keyword>
<dbReference type="InterPro" id="IPR050243">
    <property type="entry name" value="PHP_phosphatase"/>
</dbReference>
<evidence type="ECO:0000256" key="2">
    <source>
        <dbReference type="ARBA" id="ARBA00012417"/>
    </source>
</evidence>
<feature type="domain" description="DNA-directed DNA polymerase X" evidence="11">
    <location>
        <begin position="2"/>
        <end position="316"/>
    </location>
</feature>
<evidence type="ECO:0000256" key="6">
    <source>
        <dbReference type="ARBA" id="ARBA00022705"/>
    </source>
</evidence>
<dbReference type="GO" id="GO:0003677">
    <property type="term" value="F:DNA binding"/>
    <property type="evidence" value="ECO:0007669"/>
    <property type="project" value="InterPro"/>
</dbReference>
<dbReference type="SUPFAM" id="SSF158702">
    <property type="entry name" value="Sec63 N-terminal domain-like"/>
    <property type="match status" value="1"/>
</dbReference>
<dbReference type="SUPFAM" id="SSF81301">
    <property type="entry name" value="Nucleotidyltransferase"/>
    <property type="match status" value="1"/>
</dbReference>
<keyword evidence="6" id="KW-0235">DNA replication</keyword>
<dbReference type="Gene3D" id="3.30.210.10">
    <property type="entry name" value="DNA polymerase, thumb domain"/>
    <property type="match status" value="1"/>
</dbReference>
<dbReference type="GO" id="GO:0003887">
    <property type="term" value="F:DNA-directed DNA polymerase activity"/>
    <property type="evidence" value="ECO:0007669"/>
    <property type="project" value="UniProtKB-KW"/>
</dbReference>
<feature type="domain" description="Helix-hairpin-helix DNA-binding motif class 1" evidence="9">
    <location>
        <begin position="125"/>
        <end position="144"/>
    </location>
</feature>
<evidence type="ECO:0000256" key="4">
    <source>
        <dbReference type="ARBA" id="ARBA00022679"/>
    </source>
</evidence>
<organism evidence="12 13">
    <name type="scientific">Peribacillus butanolivorans</name>
    <dbReference type="NCBI Taxonomy" id="421767"/>
    <lineage>
        <taxon>Bacteria</taxon>
        <taxon>Bacillati</taxon>
        <taxon>Bacillota</taxon>
        <taxon>Bacilli</taxon>
        <taxon>Bacillales</taxon>
        <taxon>Bacillaceae</taxon>
        <taxon>Peribacillus</taxon>
    </lineage>
</organism>
<reference evidence="12 13" key="1">
    <citation type="submission" date="2017-09" db="EMBL/GenBank/DDBJ databases">
        <title>Large-scale bioinformatics analysis of Bacillus genomes uncovers conserved roles of natural products in bacterial physiology.</title>
        <authorList>
            <consortium name="Agbiome Team Llc"/>
            <person name="Bleich R.M."/>
            <person name="Kirk G.J."/>
            <person name="Santa Maria K.C."/>
            <person name="Allen S.E."/>
            <person name="Farag S."/>
            <person name="Shank E.A."/>
            <person name="Bowers A."/>
        </authorList>
    </citation>
    <scope>NUCLEOTIDE SEQUENCE [LARGE SCALE GENOMIC DNA]</scope>
    <source>
        <strain evidence="12 13">AFS003229</strain>
    </source>
</reference>
<dbReference type="InterPro" id="IPR027421">
    <property type="entry name" value="DNA_pol_lamdba_lyase_dom_sf"/>
</dbReference>
<dbReference type="InterPro" id="IPR002054">
    <property type="entry name" value="DNA-dir_DNA_pol_X"/>
</dbReference>
<sequence length="572" mass="63859">MTVNKKDIIKLLEKIAIYMELKGENPFKVSAFRKAAGALETDDRSLTAIEDFTTLSGIGKGTAAVIEEYINEGKSTVLEELQEQVPKGLIPLLQLQGLGGKKIAKLHKELHINDVNDLKLACEEGKVAALSGFGKKTEEKILSAIAEAGSRPDRLPLAFMRPIADDIELAITNMENIIRSSRAGSIRRMRETIKDLDFIISTDHPEAVKDQLLSLSGIKQVIAAGDTKVSVVLDYEYDISVDFRIVKDKEFITTLHHFTGSKDHNVRMRQLAKDRGEKISEYGVEVAETGEVLTFETEELFYNHFGLPFIPPELREDGTEVDQYDADEPLISVEDIQGDLHMHTTWSDGAYSIEEMIEACRAKGYKYMAITDHSQYLKVANGLTVERLREQKQIIHDLNEKYDDFTVLSGIEMDILPDGTLDYDDELLAEMDLVIASIHSSFSQPRDTIMERLKTALKNPHVDIIAHPTGRIIGKRTGYDVDIDMLIELALETNTALELNANPNRLDLAPPHLRKAQEAGVPIVINTDAHSIDMLEHMPVGVSSAKKGWIKKSTVLNAKNTDGLLTFLKRND</sequence>
<dbReference type="InterPro" id="IPR022311">
    <property type="entry name" value="PolX-like"/>
</dbReference>
<keyword evidence="12" id="KW-0378">Hydrolase</keyword>
<keyword evidence="7" id="KW-0239">DNA-directed DNA polymerase</keyword>
<comment type="caution">
    <text evidence="12">The sequence shown here is derived from an EMBL/GenBank/DDBJ whole genome shotgun (WGS) entry which is preliminary data.</text>
</comment>
<dbReference type="GO" id="GO:0042578">
    <property type="term" value="F:phosphoric ester hydrolase activity"/>
    <property type="evidence" value="ECO:0007669"/>
    <property type="project" value="TreeGrafter"/>
</dbReference>
<dbReference type="AlphaFoldDB" id="A0AAX0S6Q1"/>
<feature type="domain" description="Polymerase/histidinol phosphatase N-terminal" evidence="10">
    <location>
        <begin position="338"/>
        <end position="417"/>
    </location>
</feature>
<dbReference type="InterPro" id="IPR004013">
    <property type="entry name" value="PHP_dom"/>
</dbReference>
<dbReference type="Pfam" id="PF14520">
    <property type="entry name" value="HHH_5"/>
    <property type="match status" value="1"/>
</dbReference>
<keyword evidence="12" id="KW-0269">Exonuclease</keyword>
<dbReference type="CDD" id="cd07436">
    <property type="entry name" value="PHP_PolX"/>
    <property type="match status" value="1"/>
</dbReference>
<evidence type="ECO:0000256" key="7">
    <source>
        <dbReference type="ARBA" id="ARBA00022932"/>
    </source>
</evidence>
<evidence type="ECO:0000259" key="10">
    <source>
        <dbReference type="SMART" id="SM00481"/>
    </source>
</evidence>
<accession>A0AAX0S6Q1</accession>
<dbReference type="FunFam" id="3.20.20.140:FF:000047">
    <property type="entry name" value="PHP domain-containing protein"/>
    <property type="match status" value="1"/>
</dbReference>
<evidence type="ECO:0000313" key="13">
    <source>
        <dbReference type="Proteomes" id="UP000220106"/>
    </source>
</evidence>
<dbReference type="Gene3D" id="1.10.150.20">
    <property type="entry name" value="5' to 3' exonuclease, C-terminal subdomain"/>
    <property type="match status" value="1"/>
</dbReference>
<gene>
    <name evidence="12" type="ORF">CN689_10565</name>
</gene>
<comment type="catalytic activity">
    <reaction evidence="8">
        <text>DNA(n) + a 2'-deoxyribonucleoside 5'-triphosphate = DNA(n+1) + diphosphate</text>
        <dbReference type="Rhea" id="RHEA:22508"/>
        <dbReference type="Rhea" id="RHEA-COMP:17339"/>
        <dbReference type="Rhea" id="RHEA-COMP:17340"/>
        <dbReference type="ChEBI" id="CHEBI:33019"/>
        <dbReference type="ChEBI" id="CHEBI:61560"/>
        <dbReference type="ChEBI" id="CHEBI:173112"/>
        <dbReference type="EC" id="2.7.7.7"/>
    </reaction>
</comment>
<dbReference type="GO" id="GO:0004527">
    <property type="term" value="F:exonuclease activity"/>
    <property type="evidence" value="ECO:0007669"/>
    <property type="project" value="UniProtKB-KW"/>
</dbReference>
<dbReference type="GO" id="GO:0006281">
    <property type="term" value="P:DNA repair"/>
    <property type="evidence" value="ECO:0007669"/>
    <property type="project" value="InterPro"/>
</dbReference>
<dbReference type="Pfam" id="PF14716">
    <property type="entry name" value="HHH_8"/>
    <property type="match status" value="1"/>
</dbReference>
<dbReference type="SMART" id="SM00481">
    <property type="entry name" value="POLIIIAc"/>
    <property type="match status" value="1"/>
</dbReference>
<dbReference type="PANTHER" id="PTHR36928">
    <property type="entry name" value="PHOSPHATASE YCDX-RELATED"/>
    <property type="match status" value="1"/>
</dbReference>
<name>A0AAX0S6Q1_9BACI</name>
<evidence type="ECO:0000256" key="5">
    <source>
        <dbReference type="ARBA" id="ARBA00022695"/>
    </source>
</evidence>
<keyword evidence="3" id="KW-0237">DNA synthesis</keyword>
<dbReference type="InterPro" id="IPR016195">
    <property type="entry name" value="Pol/histidinol_Pase-like"/>
</dbReference>
<dbReference type="RefSeq" id="WP_098175816.1">
    <property type="nucleotide sequence ID" value="NZ_NUEQ01000014.1"/>
</dbReference>
<dbReference type="PIRSF" id="PIRSF005047">
    <property type="entry name" value="UCP005047_YshC"/>
    <property type="match status" value="1"/>
</dbReference>
<dbReference type="InterPro" id="IPR043519">
    <property type="entry name" value="NT_sf"/>
</dbReference>
<dbReference type="InterPro" id="IPR047967">
    <property type="entry name" value="PolX_PHP"/>
</dbReference>